<feature type="compositionally biased region" description="Low complexity" evidence="1">
    <location>
        <begin position="77"/>
        <end position="101"/>
    </location>
</feature>
<sequence>MRGHKPDAGLRSRSDAGAAGQKPDVPMSHRIPARGSQSPDTGAAAQKSDVADGAQSLDAGATGQKPDAGATAQKPDAGATAQKPDAGAAAQKPDAADGAQKPDAADGAESENGDKRKKIQPNFTGMKEEAESSHFFAYLVSAAVLVAVLYITYHNKRKIIAFLLEGKRSRAARRPRSTEYQKLEQQVGFLYEHNHTHIPEKHS</sequence>
<keyword evidence="4" id="KW-1185">Reference proteome</keyword>
<protein>
    <recommendedName>
        <fullName evidence="5">Trans-Golgi network integral membrane protein 2</fullName>
    </recommendedName>
</protein>
<proteinExistence type="predicted"/>
<evidence type="ECO:0000313" key="4">
    <source>
        <dbReference type="Proteomes" id="UP000693946"/>
    </source>
</evidence>
<keyword evidence="2" id="KW-0812">Transmembrane</keyword>
<dbReference type="Pfam" id="PF17818">
    <property type="entry name" value="KCT2"/>
    <property type="match status" value="1"/>
</dbReference>
<dbReference type="PANTHER" id="PTHR16502:SF0">
    <property type="entry name" value="KERATINOCYTE-ASSOCIATED TRANSMEMBRANE PROTEIN 2"/>
    <property type="match status" value="1"/>
</dbReference>
<feature type="region of interest" description="Disordered" evidence="1">
    <location>
        <begin position="1"/>
        <end position="119"/>
    </location>
</feature>
<reference evidence="3 4" key="1">
    <citation type="journal article" date="2021" name="Sci. Rep.">
        <title>Chromosome anchoring in Senegalese sole (Solea senegalensis) reveals sex-associated markers and genome rearrangements in flatfish.</title>
        <authorList>
            <person name="Guerrero-Cozar I."/>
            <person name="Gomez-Garrido J."/>
            <person name="Berbel C."/>
            <person name="Martinez-Blanch J.F."/>
            <person name="Alioto T."/>
            <person name="Claros M.G."/>
            <person name="Gagnaire P.A."/>
            <person name="Manchado M."/>
        </authorList>
    </citation>
    <scope>NUCLEOTIDE SEQUENCE [LARGE SCALE GENOMIC DNA]</scope>
    <source>
        <strain evidence="3">Sse05_10M</strain>
    </source>
</reference>
<evidence type="ECO:0008006" key="5">
    <source>
        <dbReference type="Google" id="ProtNLM"/>
    </source>
</evidence>
<dbReference type="PANTHER" id="PTHR16502">
    <property type="entry name" value="KERATINOCYTE-ASSOCIATED TRANSMEMBRANE PROTEIN 2"/>
    <property type="match status" value="1"/>
</dbReference>
<feature type="compositionally biased region" description="Basic and acidic residues" evidence="1">
    <location>
        <begin position="1"/>
        <end position="14"/>
    </location>
</feature>
<evidence type="ECO:0000256" key="2">
    <source>
        <dbReference type="SAM" id="Phobius"/>
    </source>
</evidence>
<feature type="transmembrane region" description="Helical" evidence="2">
    <location>
        <begin position="135"/>
        <end position="153"/>
    </location>
</feature>
<dbReference type="InterPro" id="IPR037645">
    <property type="entry name" value="KCT2"/>
</dbReference>
<dbReference type="AlphaFoldDB" id="A0AAV6QJ64"/>
<dbReference type="EMBL" id="JAGKHQ010000017">
    <property type="protein sequence ID" value="KAG7489959.1"/>
    <property type="molecule type" value="Genomic_DNA"/>
</dbReference>
<evidence type="ECO:0000313" key="3">
    <source>
        <dbReference type="EMBL" id="KAG7489959.1"/>
    </source>
</evidence>
<keyword evidence="2" id="KW-1133">Transmembrane helix</keyword>
<organism evidence="3 4">
    <name type="scientific">Solea senegalensis</name>
    <name type="common">Senegalese sole</name>
    <dbReference type="NCBI Taxonomy" id="28829"/>
    <lineage>
        <taxon>Eukaryota</taxon>
        <taxon>Metazoa</taxon>
        <taxon>Chordata</taxon>
        <taxon>Craniata</taxon>
        <taxon>Vertebrata</taxon>
        <taxon>Euteleostomi</taxon>
        <taxon>Actinopterygii</taxon>
        <taxon>Neopterygii</taxon>
        <taxon>Teleostei</taxon>
        <taxon>Neoteleostei</taxon>
        <taxon>Acanthomorphata</taxon>
        <taxon>Carangaria</taxon>
        <taxon>Pleuronectiformes</taxon>
        <taxon>Pleuronectoidei</taxon>
        <taxon>Soleidae</taxon>
        <taxon>Solea</taxon>
    </lineage>
</organism>
<accession>A0AAV6QJ64</accession>
<name>A0AAV6QJ64_SOLSE</name>
<dbReference type="Proteomes" id="UP000693946">
    <property type="component" value="Linkage Group LG5"/>
</dbReference>
<keyword evidence="2" id="KW-0472">Membrane</keyword>
<comment type="caution">
    <text evidence="3">The sequence shown here is derived from an EMBL/GenBank/DDBJ whole genome shotgun (WGS) entry which is preliminary data.</text>
</comment>
<gene>
    <name evidence="3" type="ORF">JOB18_024616</name>
</gene>
<evidence type="ECO:0000256" key="1">
    <source>
        <dbReference type="SAM" id="MobiDB-lite"/>
    </source>
</evidence>